<dbReference type="SUPFAM" id="SSF46785">
    <property type="entry name" value="Winged helix' DNA-binding domain"/>
    <property type="match status" value="1"/>
</dbReference>
<organism evidence="7 8">
    <name type="scientific">Kitasatospora aureofaciens</name>
    <name type="common">Streptomyces aureofaciens</name>
    <dbReference type="NCBI Taxonomy" id="1894"/>
    <lineage>
        <taxon>Bacteria</taxon>
        <taxon>Bacillati</taxon>
        <taxon>Actinomycetota</taxon>
        <taxon>Actinomycetes</taxon>
        <taxon>Kitasatosporales</taxon>
        <taxon>Streptomycetaceae</taxon>
        <taxon>Kitasatospora</taxon>
    </lineage>
</organism>
<reference evidence="7" key="2">
    <citation type="submission" date="2020-09" db="EMBL/GenBank/DDBJ databases">
        <authorList>
            <person name="Sun Q."/>
            <person name="Ohkuma M."/>
        </authorList>
    </citation>
    <scope>NUCLEOTIDE SEQUENCE</scope>
    <source>
        <strain evidence="7">JCM 4434</strain>
    </source>
</reference>
<keyword evidence="2 4" id="KW-0238">DNA-binding</keyword>
<dbReference type="GO" id="GO:0003700">
    <property type="term" value="F:DNA-binding transcription factor activity"/>
    <property type="evidence" value="ECO:0007669"/>
    <property type="project" value="InterPro"/>
</dbReference>
<keyword evidence="1" id="KW-0805">Transcription regulation</keyword>
<keyword evidence="3" id="KW-0804">Transcription</keyword>
<evidence type="ECO:0000313" key="8">
    <source>
        <dbReference type="Proteomes" id="UP000610124"/>
    </source>
</evidence>
<dbReference type="InterPro" id="IPR036271">
    <property type="entry name" value="Tet_transcr_reg_TetR-rel_C_sf"/>
</dbReference>
<dbReference type="AlphaFoldDB" id="A0A8H9LPZ2"/>
<gene>
    <name evidence="7" type="ORF">GCM10010502_29440</name>
</gene>
<dbReference type="GeneID" id="97486029"/>
<dbReference type="InterPro" id="IPR004111">
    <property type="entry name" value="Repressor_TetR_C"/>
</dbReference>
<dbReference type="SUPFAM" id="SSF48498">
    <property type="entry name" value="Tetracyclin repressor-like, C-terminal domain"/>
    <property type="match status" value="1"/>
</dbReference>
<evidence type="ECO:0000256" key="1">
    <source>
        <dbReference type="ARBA" id="ARBA00023015"/>
    </source>
</evidence>
<evidence type="ECO:0000256" key="3">
    <source>
        <dbReference type="ARBA" id="ARBA00023163"/>
    </source>
</evidence>
<evidence type="ECO:0000259" key="6">
    <source>
        <dbReference type="PROSITE" id="PS50977"/>
    </source>
</evidence>
<dbReference type="PANTHER" id="PTHR30055:SF151">
    <property type="entry name" value="TRANSCRIPTIONAL REGULATORY PROTEIN"/>
    <property type="match status" value="1"/>
</dbReference>
<dbReference type="PANTHER" id="PTHR30055">
    <property type="entry name" value="HTH-TYPE TRANSCRIPTIONAL REGULATOR RUTR"/>
    <property type="match status" value="1"/>
</dbReference>
<dbReference type="Pfam" id="PF00440">
    <property type="entry name" value="TetR_N"/>
    <property type="match status" value="1"/>
</dbReference>
<dbReference type="Pfam" id="PF00392">
    <property type="entry name" value="GntR"/>
    <property type="match status" value="1"/>
</dbReference>
<dbReference type="SUPFAM" id="SSF46689">
    <property type="entry name" value="Homeodomain-like"/>
    <property type="match status" value="1"/>
</dbReference>
<evidence type="ECO:0000313" key="7">
    <source>
        <dbReference type="EMBL" id="GGU75501.1"/>
    </source>
</evidence>
<dbReference type="Gene3D" id="1.10.357.10">
    <property type="entry name" value="Tetracycline Repressor, domain 2"/>
    <property type="match status" value="1"/>
</dbReference>
<dbReference type="Gene3D" id="1.10.10.10">
    <property type="entry name" value="Winged helix-like DNA-binding domain superfamily/Winged helix DNA-binding domain"/>
    <property type="match status" value="1"/>
</dbReference>
<dbReference type="PROSITE" id="PS50977">
    <property type="entry name" value="HTH_TETR_2"/>
    <property type="match status" value="1"/>
</dbReference>
<dbReference type="GO" id="GO:0045892">
    <property type="term" value="P:negative regulation of DNA-templated transcription"/>
    <property type="evidence" value="ECO:0007669"/>
    <property type="project" value="InterPro"/>
</dbReference>
<dbReference type="EMBL" id="BMUB01000005">
    <property type="protein sequence ID" value="GGU75501.1"/>
    <property type="molecule type" value="Genomic_DNA"/>
</dbReference>
<dbReference type="PROSITE" id="PS50949">
    <property type="entry name" value="HTH_GNTR"/>
    <property type="match status" value="1"/>
</dbReference>
<name>A0A8H9LPZ2_KITAU</name>
<evidence type="ECO:0000256" key="2">
    <source>
        <dbReference type="ARBA" id="ARBA00023125"/>
    </source>
</evidence>
<dbReference type="InterPro" id="IPR009057">
    <property type="entry name" value="Homeodomain-like_sf"/>
</dbReference>
<dbReference type="InterPro" id="IPR000524">
    <property type="entry name" value="Tscrpt_reg_HTH_GntR"/>
</dbReference>
<protein>
    <submittedName>
        <fullName evidence="7">GntR family transcriptional regulator</fullName>
    </submittedName>
</protein>
<reference evidence="7" key="1">
    <citation type="journal article" date="2014" name="Int. J. Syst. Evol. Microbiol.">
        <title>Complete genome sequence of Corynebacterium casei LMG S-19264T (=DSM 44701T), isolated from a smear-ripened cheese.</title>
        <authorList>
            <consortium name="US DOE Joint Genome Institute (JGI-PGF)"/>
            <person name="Walter F."/>
            <person name="Albersmeier A."/>
            <person name="Kalinowski J."/>
            <person name="Ruckert C."/>
        </authorList>
    </citation>
    <scope>NUCLEOTIDE SEQUENCE</scope>
    <source>
        <strain evidence="7">JCM 4434</strain>
    </source>
</reference>
<dbReference type="SMART" id="SM00345">
    <property type="entry name" value="HTH_GNTR"/>
    <property type="match status" value="1"/>
</dbReference>
<dbReference type="InterPro" id="IPR050109">
    <property type="entry name" value="HTH-type_TetR-like_transc_reg"/>
</dbReference>
<sequence>MRSVERAVVVVVDGGTPSERIAAELRRRIAAGELKPGARVPSTRRIMREWGVAMATATKVLNRLREDGLVRAVPGVGTVVAARRAPAGAPAQGRAVAGREAGREVGREAERVPGAAGVVQRAKGGERELGRERIVEAAVRVADHEGLAALSMRRVATELGVATMSLYRHVPGKDELLRLMTDRVFGEQPLAAAPAPAWRPGLEEVSRLQWRIYRSHPWLASTMSFTRPVLAPDAALHTERAISALAGLGLSWEEMAQASVSLAAFTCGLAVHFEREAQAEQDSGMSAEEWMERLDDEDHDRLMSDPERFPMFDALNRGPEIDLGLDALFEFGLARMLDGVGALIAARGGATGNS</sequence>
<accession>A0A8H9LPZ2</accession>
<proteinExistence type="predicted"/>
<dbReference type="CDD" id="cd07377">
    <property type="entry name" value="WHTH_GntR"/>
    <property type="match status" value="1"/>
</dbReference>
<dbReference type="GO" id="GO:0000976">
    <property type="term" value="F:transcription cis-regulatory region binding"/>
    <property type="evidence" value="ECO:0007669"/>
    <property type="project" value="TreeGrafter"/>
</dbReference>
<dbReference type="InterPro" id="IPR001647">
    <property type="entry name" value="HTH_TetR"/>
</dbReference>
<dbReference type="Gene3D" id="1.10.10.60">
    <property type="entry name" value="Homeodomain-like"/>
    <property type="match status" value="1"/>
</dbReference>
<feature type="domain" description="HTH tetR-type" evidence="6">
    <location>
        <begin position="128"/>
        <end position="188"/>
    </location>
</feature>
<dbReference type="Pfam" id="PF02909">
    <property type="entry name" value="TetR_C_1"/>
    <property type="match status" value="1"/>
</dbReference>
<evidence type="ECO:0000259" key="5">
    <source>
        <dbReference type="PROSITE" id="PS50949"/>
    </source>
</evidence>
<dbReference type="Proteomes" id="UP000610124">
    <property type="component" value="Unassembled WGS sequence"/>
</dbReference>
<feature type="DNA-binding region" description="H-T-H motif" evidence="4">
    <location>
        <begin position="151"/>
        <end position="170"/>
    </location>
</feature>
<dbReference type="RefSeq" id="WP_232543106.1">
    <property type="nucleotide sequence ID" value="NZ_BMUB01000005.1"/>
</dbReference>
<comment type="caution">
    <text evidence="7">The sequence shown here is derived from an EMBL/GenBank/DDBJ whole genome shotgun (WGS) entry which is preliminary data.</text>
</comment>
<evidence type="ECO:0000256" key="4">
    <source>
        <dbReference type="PROSITE-ProRule" id="PRU00335"/>
    </source>
</evidence>
<dbReference type="InterPro" id="IPR036388">
    <property type="entry name" value="WH-like_DNA-bd_sf"/>
</dbReference>
<feature type="domain" description="HTH gntR-type" evidence="5">
    <location>
        <begin position="15"/>
        <end position="83"/>
    </location>
</feature>
<dbReference type="InterPro" id="IPR036390">
    <property type="entry name" value="WH_DNA-bd_sf"/>
</dbReference>